<name>A0A1H1WKD0_BRESA</name>
<evidence type="ECO:0000256" key="3">
    <source>
        <dbReference type="ARBA" id="ARBA00013080"/>
    </source>
</evidence>
<dbReference type="UniPathway" id="UPA00034">
    <property type="reaction ID" value="UER00025"/>
</dbReference>
<evidence type="ECO:0000256" key="4">
    <source>
        <dbReference type="ARBA" id="ARBA00022605"/>
    </source>
</evidence>
<feature type="active site" description="Proton acceptor" evidence="8">
    <location>
        <position position="269"/>
    </location>
</feature>
<evidence type="ECO:0000256" key="6">
    <source>
        <dbReference type="ARBA" id="ARBA00023235"/>
    </source>
</evidence>
<comment type="caution">
    <text evidence="8">Lacks conserved residue(s) required for the propagation of feature annotation.</text>
</comment>
<dbReference type="InterPro" id="IPR001653">
    <property type="entry name" value="DAP_epimerase_DapF"/>
</dbReference>
<evidence type="ECO:0000313" key="11">
    <source>
        <dbReference type="Proteomes" id="UP000199700"/>
    </source>
</evidence>
<feature type="binding site" evidence="8">
    <location>
        <begin position="270"/>
        <end position="271"/>
    </location>
    <ligand>
        <name>substrate</name>
    </ligand>
</feature>
<dbReference type="GO" id="GO:0008837">
    <property type="term" value="F:diaminopimelate epimerase activity"/>
    <property type="evidence" value="ECO:0007669"/>
    <property type="project" value="UniProtKB-UniRule"/>
</dbReference>
<dbReference type="STRING" id="629680.SAMN04489751_3384"/>
<feature type="active site" evidence="9">
    <location>
        <position position="97"/>
    </location>
</feature>
<comment type="catalytic activity">
    <reaction evidence="7 8">
        <text>(2S,6S)-2,6-diaminopimelate = meso-2,6-diaminopimelate</text>
        <dbReference type="Rhea" id="RHEA:15393"/>
        <dbReference type="ChEBI" id="CHEBI:57609"/>
        <dbReference type="ChEBI" id="CHEBI:57791"/>
        <dbReference type="EC" id="5.1.1.7"/>
    </reaction>
</comment>
<dbReference type="RefSeq" id="WP_092107404.1">
    <property type="nucleotide sequence ID" value="NZ_LT629739.1"/>
</dbReference>
<dbReference type="AlphaFoldDB" id="A0A1H1WKD0"/>
<dbReference type="PROSITE" id="PS01326">
    <property type="entry name" value="DAP_EPIMERASE"/>
    <property type="match status" value="1"/>
</dbReference>
<feature type="binding site" evidence="8">
    <location>
        <position position="88"/>
    </location>
    <ligand>
        <name>substrate</name>
    </ligand>
</feature>
<dbReference type="GO" id="GO:0005829">
    <property type="term" value="C:cytosol"/>
    <property type="evidence" value="ECO:0007669"/>
    <property type="project" value="TreeGrafter"/>
</dbReference>
<keyword evidence="5 8" id="KW-0457">Lysine biosynthesis</keyword>
<organism evidence="10 11">
    <name type="scientific">Brevibacterium sandarakinum</name>
    <dbReference type="NCBI Taxonomy" id="629680"/>
    <lineage>
        <taxon>Bacteria</taxon>
        <taxon>Bacillati</taxon>
        <taxon>Actinomycetota</taxon>
        <taxon>Actinomycetes</taxon>
        <taxon>Micrococcales</taxon>
        <taxon>Brevibacteriaceae</taxon>
        <taxon>Brevibacterium</taxon>
    </lineage>
</organism>
<feature type="binding site" evidence="8">
    <location>
        <position position="234"/>
    </location>
    <ligand>
        <name>substrate</name>
    </ligand>
</feature>
<feature type="binding site" evidence="8">
    <location>
        <begin position="260"/>
        <end position="261"/>
    </location>
    <ligand>
        <name>substrate</name>
    </ligand>
</feature>
<dbReference type="OrthoDB" id="9805408at2"/>
<comment type="similarity">
    <text evidence="2 8">Belongs to the diaminopimelate epimerase family.</text>
</comment>
<feature type="binding site" evidence="8">
    <location>
        <position position="24"/>
    </location>
    <ligand>
        <name>substrate</name>
    </ligand>
</feature>
<evidence type="ECO:0000256" key="9">
    <source>
        <dbReference type="PROSITE-ProRule" id="PRU10125"/>
    </source>
</evidence>
<dbReference type="InterPro" id="IPR018510">
    <property type="entry name" value="DAP_epimerase_AS"/>
</dbReference>
<keyword evidence="8" id="KW-0963">Cytoplasm</keyword>
<evidence type="ECO:0000256" key="5">
    <source>
        <dbReference type="ARBA" id="ARBA00023154"/>
    </source>
</evidence>
<gene>
    <name evidence="8" type="primary">dapF</name>
    <name evidence="10" type="ORF">SAMN04489751_3384</name>
</gene>
<reference evidence="10" key="1">
    <citation type="submission" date="2016-10" db="EMBL/GenBank/DDBJ databases">
        <authorList>
            <person name="Varghese N."/>
            <person name="Submissions S."/>
        </authorList>
    </citation>
    <scope>NUCLEOTIDE SEQUENCE [LARGE SCALE GENOMIC DNA]</scope>
    <source>
        <strain evidence="10">DSM 22082</strain>
    </source>
</reference>
<dbReference type="PANTHER" id="PTHR31689:SF0">
    <property type="entry name" value="DIAMINOPIMELATE EPIMERASE"/>
    <property type="match status" value="1"/>
</dbReference>
<dbReference type="PANTHER" id="PTHR31689">
    <property type="entry name" value="DIAMINOPIMELATE EPIMERASE, CHLOROPLASTIC"/>
    <property type="match status" value="1"/>
</dbReference>
<dbReference type="EC" id="5.1.1.7" evidence="3 8"/>
<accession>A0A1H1WKD0</accession>
<dbReference type="SUPFAM" id="SSF54506">
    <property type="entry name" value="Diaminopimelate epimerase-like"/>
    <property type="match status" value="2"/>
</dbReference>
<evidence type="ECO:0000313" key="10">
    <source>
        <dbReference type="EMBL" id="SDS97120.1"/>
    </source>
</evidence>
<dbReference type="HAMAP" id="MF_00197">
    <property type="entry name" value="DAP_epimerase"/>
    <property type="match status" value="1"/>
</dbReference>
<dbReference type="GO" id="GO:0009089">
    <property type="term" value="P:lysine biosynthetic process via diaminopimelate"/>
    <property type="evidence" value="ECO:0007669"/>
    <property type="project" value="UniProtKB-UniRule"/>
</dbReference>
<feature type="site" description="Could be important to modulate the pK values of the two catalytic cysteine residues" evidence="8">
    <location>
        <position position="203"/>
    </location>
</feature>
<dbReference type="Proteomes" id="UP000199700">
    <property type="component" value="Chromosome"/>
</dbReference>
<sequence length="331" mass="34396">MSSSQSSFADIADTVFVKGHGTQNDFVLLADDDSALEMHPETIALLADRRSGLGCDGVIRIVRSASSGIPGAVEQAEAGAEWFMDYYNHDGSLSEMCGNGVRVFAHVLVTSGRVAADSREILIGTRDGIKTVRTVLNPALGMQAGDAPTSASAGQTLPGSADDAWYMIDMGEWSLDDSDDVLVTTAGIEVPRPGMRVETGNPHTVVALAATDELASAELRDAPVLDPVPPQGSNVEYIVMEPARSDVAGGEGALRMRVFERGVGETRSCGTGACAAAIAAHHWAGPDSPLQWRVDVPGGQLRIGITPNQDGTRGSVTLSGPAVLVASGTIS</sequence>
<keyword evidence="6 8" id="KW-0413">Isomerase</keyword>
<comment type="subunit">
    <text evidence="8">Homodimer.</text>
</comment>
<dbReference type="EMBL" id="LT629739">
    <property type="protein sequence ID" value="SDS97120.1"/>
    <property type="molecule type" value="Genomic_DNA"/>
</dbReference>
<feature type="site" description="Could be important to modulate the pK values of the two catalytic cysteine residues" evidence="8">
    <location>
        <position position="260"/>
    </location>
</feature>
<feature type="binding site" evidence="8">
    <location>
        <begin position="98"/>
        <end position="99"/>
    </location>
    <ligand>
        <name>substrate</name>
    </ligand>
</feature>
<evidence type="ECO:0000256" key="2">
    <source>
        <dbReference type="ARBA" id="ARBA00010219"/>
    </source>
</evidence>
<evidence type="ECO:0000256" key="1">
    <source>
        <dbReference type="ARBA" id="ARBA00005196"/>
    </source>
</evidence>
<comment type="pathway">
    <text evidence="1 8">Amino-acid biosynthesis; L-lysine biosynthesis via DAP pathway; DL-2,6-diaminopimelate from LL-2,6-diaminopimelate: step 1/1.</text>
</comment>
<protein>
    <recommendedName>
        <fullName evidence="3 8">Diaminopimelate epimerase</fullName>
        <shortName evidence="8">DAP epimerase</shortName>
        <ecNumber evidence="3 8">5.1.1.7</ecNumber>
    </recommendedName>
    <alternativeName>
        <fullName evidence="8">PLP-independent amino acid racemase</fullName>
    </alternativeName>
</protein>
<comment type="subcellular location">
    <subcellularLocation>
        <location evidence="8">Cytoplasm</location>
    </subcellularLocation>
</comment>
<feature type="active site" description="Proton donor" evidence="8">
    <location>
        <position position="97"/>
    </location>
</feature>
<dbReference type="Gene3D" id="3.10.310.10">
    <property type="entry name" value="Diaminopimelate Epimerase, Chain A, domain 1"/>
    <property type="match status" value="2"/>
</dbReference>
<keyword evidence="4 8" id="KW-0028">Amino-acid biosynthesis</keyword>
<comment type="function">
    <text evidence="8">Catalyzes the stereoinversion of LL-2,6-diaminopimelate (L,L-DAP) to meso-diaminopimelate (meso-DAP), a precursor of L-lysine and an essential component of the bacterial peptidoglycan.</text>
</comment>
<proteinExistence type="inferred from homology"/>
<evidence type="ECO:0000256" key="8">
    <source>
        <dbReference type="HAMAP-Rule" id="MF_00197"/>
    </source>
</evidence>
<feature type="binding site" evidence="8">
    <location>
        <position position="201"/>
    </location>
    <ligand>
        <name>substrate</name>
    </ligand>
</feature>
<keyword evidence="11" id="KW-1185">Reference proteome</keyword>
<dbReference type="NCBIfam" id="TIGR00652">
    <property type="entry name" value="DapF"/>
    <property type="match status" value="1"/>
</dbReference>
<dbReference type="Pfam" id="PF01678">
    <property type="entry name" value="DAP_epimerase"/>
    <property type="match status" value="2"/>
</dbReference>
<evidence type="ECO:0000256" key="7">
    <source>
        <dbReference type="ARBA" id="ARBA00051712"/>
    </source>
</evidence>